<dbReference type="eggNOG" id="ENOG502SQGT">
    <property type="taxonomic scope" value="Eukaryota"/>
</dbReference>
<dbReference type="Proteomes" id="UP000266841">
    <property type="component" value="Unassembled WGS sequence"/>
</dbReference>
<dbReference type="AlphaFoldDB" id="K0TRF6"/>
<comment type="caution">
    <text evidence="1">The sequence shown here is derived from an EMBL/GenBank/DDBJ whole genome shotgun (WGS) entry which is preliminary data.</text>
</comment>
<dbReference type="OMA" id="ELMEDTF"/>
<dbReference type="EMBL" id="AGNL01000510">
    <property type="protein sequence ID" value="EJK77712.1"/>
    <property type="molecule type" value="Genomic_DNA"/>
</dbReference>
<reference evidence="1 2" key="1">
    <citation type="journal article" date="2012" name="Genome Biol.">
        <title>Genome and low-iron response of an oceanic diatom adapted to chronic iron limitation.</title>
        <authorList>
            <person name="Lommer M."/>
            <person name="Specht M."/>
            <person name="Roy A.S."/>
            <person name="Kraemer L."/>
            <person name="Andreson R."/>
            <person name="Gutowska M.A."/>
            <person name="Wolf J."/>
            <person name="Bergner S.V."/>
            <person name="Schilhabel M.B."/>
            <person name="Klostermeier U.C."/>
            <person name="Beiko R.G."/>
            <person name="Rosenstiel P."/>
            <person name="Hippler M."/>
            <person name="Laroche J."/>
        </authorList>
    </citation>
    <scope>NUCLEOTIDE SEQUENCE [LARGE SCALE GENOMIC DNA]</scope>
    <source>
        <strain evidence="1 2">CCMP1005</strain>
    </source>
</reference>
<accession>K0TRF6</accession>
<evidence type="ECO:0000313" key="2">
    <source>
        <dbReference type="Proteomes" id="UP000266841"/>
    </source>
</evidence>
<protein>
    <submittedName>
        <fullName evidence="1">Uncharacterized protein</fullName>
    </submittedName>
</protein>
<sequence>MGTAAKTIWFVLPILVLVSLFKERHLLFLRVTSSGAHFNGRNQSAGASNTTSRSSYSYLEWSENEKRTRDFQLLRSKSDVIPEWMSKYVDWHQEQRRILARNDNATAINEMKFMVVRCIKNQKCGGLSDRLKPLPAYMMIADLANRVLLFHWTKPASLEEFFQPPENGLDWRIEGTPVSEEEVRDDRNFVNGQAESFSREVRVLAGLLDGGDRAFLQTCKVLNILLDGGPQIVSARDTFNRWRAEPGQSTPSWSEDAYLGWNNRANLTQHELMEDTFRLLFEPSSQLSVAIFDMLKHLDIVNTPFDAVQVRAKDPREIPLDAIQQSIDPNKKMSPSQLRGQAWKLDMKEDYQIGSKMETYFEKKYKNAIACLRYASNSSDVPVYLASDSKYGYRIQNSSGLPIRIPILKGDPLHIDSNEYQGRNPEDFYQTFIDAFVMQKARCYSHSEGFGLLPLRLNANLSDCEVAHTKVECNDDGFEG</sequence>
<dbReference type="OrthoDB" id="49006at2759"/>
<keyword evidence="2" id="KW-1185">Reference proteome</keyword>
<name>K0TRF6_THAOC</name>
<proteinExistence type="predicted"/>
<gene>
    <name evidence="1" type="ORF">THAOC_00439</name>
</gene>
<evidence type="ECO:0000313" key="1">
    <source>
        <dbReference type="EMBL" id="EJK77712.1"/>
    </source>
</evidence>
<organism evidence="1 2">
    <name type="scientific">Thalassiosira oceanica</name>
    <name type="common">Marine diatom</name>
    <dbReference type="NCBI Taxonomy" id="159749"/>
    <lineage>
        <taxon>Eukaryota</taxon>
        <taxon>Sar</taxon>
        <taxon>Stramenopiles</taxon>
        <taxon>Ochrophyta</taxon>
        <taxon>Bacillariophyta</taxon>
        <taxon>Coscinodiscophyceae</taxon>
        <taxon>Thalassiosirophycidae</taxon>
        <taxon>Thalassiosirales</taxon>
        <taxon>Thalassiosiraceae</taxon>
        <taxon>Thalassiosira</taxon>
    </lineage>
</organism>